<keyword evidence="4" id="KW-1185">Reference proteome</keyword>
<feature type="transmembrane region" description="Helical" evidence="1">
    <location>
        <begin position="109"/>
        <end position="127"/>
    </location>
</feature>
<dbReference type="RefSeq" id="WP_101538503.1">
    <property type="nucleotide sequence ID" value="NZ_MXAV01000044.1"/>
</dbReference>
<proteinExistence type="predicted"/>
<feature type="transmembrane region" description="Helical" evidence="1">
    <location>
        <begin position="60"/>
        <end position="79"/>
    </location>
</feature>
<dbReference type="SUPFAM" id="SSF54001">
    <property type="entry name" value="Cysteine proteinases"/>
    <property type="match status" value="1"/>
</dbReference>
<dbReference type="SMART" id="SM00460">
    <property type="entry name" value="TGc"/>
    <property type="match status" value="1"/>
</dbReference>
<dbReference type="Proteomes" id="UP000234329">
    <property type="component" value="Unassembled WGS sequence"/>
</dbReference>
<evidence type="ECO:0000256" key="1">
    <source>
        <dbReference type="SAM" id="Phobius"/>
    </source>
</evidence>
<keyword evidence="1" id="KW-1133">Transmembrane helix</keyword>
<dbReference type="InParanoid" id="A0A2I1DJB9"/>
<dbReference type="Gene3D" id="3.10.620.30">
    <property type="match status" value="1"/>
</dbReference>
<protein>
    <submittedName>
        <fullName evidence="3">Transglutaminase</fullName>
    </submittedName>
</protein>
<feature type="transmembrane region" description="Helical" evidence="1">
    <location>
        <begin position="172"/>
        <end position="195"/>
    </location>
</feature>
<comment type="caution">
    <text evidence="3">The sequence shown here is derived from an EMBL/GenBank/DDBJ whole genome shotgun (WGS) entry which is preliminary data.</text>
</comment>
<reference evidence="3 4" key="1">
    <citation type="submission" date="2017-03" db="EMBL/GenBank/DDBJ databases">
        <title>Draft genime sequence of the acidophilic sulfur-oxidizing bacterium Acidithiobacillus sp. SH, isolated from seawater.</title>
        <authorList>
            <person name="Sharmin S."/>
            <person name="Tokuhisa M."/>
            <person name="Kanao T."/>
            <person name="Kamimura K."/>
        </authorList>
    </citation>
    <scope>NUCLEOTIDE SEQUENCE [LARGE SCALE GENOMIC DNA]</scope>
    <source>
        <strain evidence="3 4">SH</strain>
    </source>
</reference>
<keyword evidence="1" id="KW-0812">Transmembrane</keyword>
<feature type="transmembrane region" description="Helical" evidence="1">
    <location>
        <begin position="578"/>
        <end position="596"/>
    </location>
</feature>
<dbReference type="Pfam" id="PF11992">
    <property type="entry name" value="TgpA_N"/>
    <property type="match status" value="1"/>
</dbReference>
<sequence>MARSSSHIPVHMIGPLLAAMMGALVVLALGREVAFWALGLWLLATLLGLYGAWRRQPVWFTAPLRLSGGLLFLLLAFVLSGWGNWLAIASQSVLILLAVKALEMRSQRDFYQVAALVLLGMGLAAWLRVDLLLGIYLLVTLYLALLGLLWQPLADAARERGSNVLQGRDFRYMLFFSVLFMCLLLPMTGVFFLLLPRTPTPLWAWGPPQASARSGFSADLSPDQITRLALDPAVAFRAQIQPQPRNPQQLYWVGAILWRDQGNTWVPGPPSPQSSPAAPQKSVPGIPRNAALTHQEIVLSPADSRYLFALSYPRRWQIPETFQVQLDGVLQLQKAPSLPLRYAVWSGSPPSLFLSQAERHAALQVPENTSPAVRVLAKSLAGDSPAQTVSRLTRWFHGPSFHYSLKAPAAYPHGQSMADFLLHSHTGFCEYYAGGLALLLRLDGVPARVVTGYHGGEYNPVGNYWLIRQRMAHAWVQAWLPGAGWVRLDATPASLGPEGQNAGNNGAMTQDQVPVSQRFWDWLQWEWVNTVIDLTPAKQRALWTAAGLQFLHFFQHGAAAQKPLQGPLHHTRFQFAQPAWKVLLGISALLLLLLGIRLRQRRGDNSSDPALYWRERAIQALRQLGLKDSRPGQEKAFCAALAGPPEIRQQLLQQYQIQRYGSHPDARGDALLRELMGQLRNEQ</sequence>
<dbReference type="InterPro" id="IPR002931">
    <property type="entry name" value="Transglutaminase-like"/>
</dbReference>
<dbReference type="PANTHER" id="PTHR42736:SF1">
    <property type="entry name" value="PROTEIN-GLUTAMINE GAMMA-GLUTAMYLTRANSFERASE"/>
    <property type="match status" value="1"/>
</dbReference>
<dbReference type="OrthoDB" id="5287387at2"/>
<dbReference type="InterPro" id="IPR052901">
    <property type="entry name" value="Bact_TGase-like"/>
</dbReference>
<dbReference type="InterPro" id="IPR038765">
    <property type="entry name" value="Papain-like_cys_pep_sf"/>
</dbReference>
<dbReference type="EMBL" id="MXAV01000044">
    <property type="protein sequence ID" value="PKY09974.1"/>
    <property type="molecule type" value="Genomic_DNA"/>
</dbReference>
<organism evidence="3 4">
    <name type="scientific">Acidithiobacillus marinus</name>
    <dbReference type="NCBI Taxonomy" id="187490"/>
    <lineage>
        <taxon>Bacteria</taxon>
        <taxon>Pseudomonadati</taxon>
        <taxon>Pseudomonadota</taxon>
        <taxon>Acidithiobacillia</taxon>
        <taxon>Acidithiobacillales</taxon>
        <taxon>Acidithiobacillaceae</taxon>
        <taxon>Acidithiobacillus</taxon>
    </lineage>
</organism>
<dbReference type="AlphaFoldDB" id="A0A2I1DJB9"/>
<dbReference type="InterPro" id="IPR021878">
    <property type="entry name" value="TgpA_N"/>
</dbReference>
<name>A0A2I1DJB9_9PROT</name>
<feature type="domain" description="Transglutaminase-like" evidence="2">
    <location>
        <begin position="421"/>
        <end position="492"/>
    </location>
</feature>
<accession>A0A2I1DJB9</accession>
<feature type="transmembrane region" description="Helical" evidence="1">
    <location>
        <begin position="35"/>
        <end position="53"/>
    </location>
</feature>
<keyword evidence="1" id="KW-0472">Membrane</keyword>
<dbReference type="PANTHER" id="PTHR42736">
    <property type="entry name" value="PROTEIN-GLUTAMINE GAMMA-GLUTAMYLTRANSFERASE"/>
    <property type="match status" value="1"/>
</dbReference>
<gene>
    <name evidence="3" type="ORF">B1757_11830</name>
</gene>
<feature type="transmembrane region" description="Helical" evidence="1">
    <location>
        <begin position="12"/>
        <end position="29"/>
    </location>
</feature>
<dbReference type="Pfam" id="PF01841">
    <property type="entry name" value="Transglut_core"/>
    <property type="match status" value="1"/>
</dbReference>
<feature type="transmembrane region" description="Helical" evidence="1">
    <location>
        <begin position="133"/>
        <end position="151"/>
    </location>
</feature>
<evidence type="ECO:0000313" key="4">
    <source>
        <dbReference type="Proteomes" id="UP000234329"/>
    </source>
</evidence>
<evidence type="ECO:0000259" key="2">
    <source>
        <dbReference type="SMART" id="SM00460"/>
    </source>
</evidence>
<evidence type="ECO:0000313" key="3">
    <source>
        <dbReference type="EMBL" id="PKY09974.1"/>
    </source>
</evidence>